<reference evidence="3 4" key="2">
    <citation type="submission" date="2019-09" db="EMBL/GenBank/DDBJ databases">
        <title>Commensal-derived Metabolites Govern Vibrio cholerae Pathogenesis in Host.</title>
        <authorList>
            <person name="Yoon S.S."/>
            <person name="Yoon M.Y."/>
        </authorList>
    </citation>
    <scope>NUCLEOTIDE SEQUENCE [LARGE SCALE GENOMIC DNA]</scope>
    <source>
        <strain evidence="3 4">VIC01</strain>
    </source>
</reference>
<feature type="transmembrane region" description="Helical" evidence="1">
    <location>
        <begin position="158"/>
        <end position="179"/>
    </location>
</feature>
<reference evidence="2 5" key="1">
    <citation type="journal article" date="2019" name="Nat. Med.">
        <title>A library of human gut bacterial isolates paired with longitudinal multiomics data enables mechanistic microbiome research.</title>
        <authorList>
            <person name="Poyet M."/>
            <person name="Groussin M."/>
            <person name="Gibbons S.M."/>
            <person name="Avila-Pacheco J."/>
            <person name="Jiang X."/>
            <person name="Kearney S.M."/>
            <person name="Perrotta A.R."/>
            <person name="Berdy B."/>
            <person name="Zhao S."/>
            <person name="Lieberman T.D."/>
            <person name="Swanson P.K."/>
            <person name="Smith M."/>
            <person name="Roesemann S."/>
            <person name="Alexander J.E."/>
            <person name="Rich S.A."/>
            <person name="Livny J."/>
            <person name="Vlamakis H."/>
            <person name="Clish C."/>
            <person name="Bullock K."/>
            <person name="Deik A."/>
            <person name="Scott J."/>
            <person name="Pierce K.A."/>
            <person name="Xavier R.J."/>
            <person name="Alm E.J."/>
        </authorList>
    </citation>
    <scope>NUCLEOTIDE SEQUENCE [LARGE SCALE GENOMIC DNA]</scope>
    <source>
        <strain evidence="2 5">BIOML-A73</strain>
    </source>
</reference>
<dbReference type="EMBL" id="CP043529">
    <property type="protein sequence ID" value="QEW37031.1"/>
    <property type="molecule type" value="Genomic_DNA"/>
</dbReference>
<dbReference type="Proteomes" id="UP000326091">
    <property type="component" value="Chromosome"/>
</dbReference>
<keyword evidence="1" id="KW-1133">Transmembrane helix</keyword>
<feature type="transmembrane region" description="Helical" evidence="1">
    <location>
        <begin position="102"/>
        <end position="121"/>
    </location>
</feature>
<feature type="transmembrane region" description="Helical" evidence="1">
    <location>
        <begin position="379"/>
        <end position="398"/>
    </location>
</feature>
<feature type="transmembrane region" description="Helical" evidence="1">
    <location>
        <begin position="210"/>
        <end position="227"/>
    </location>
</feature>
<dbReference type="EMBL" id="WCZM01000002">
    <property type="protein sequence ID" value="KAB3573442.1"/>
    <property type="molecule type" value="Genomic_DNA"/>
</dbReference>
<dbReference type="Proteomes" id="UP000433382">
    <property type="component" value="Unassembled WGS sequence"/>
</dbReference>
<evidence type="ECO:0000313" key="5">
    <source>
        <dbReference type="Proteomes" id="UP000433382"/>
    </source>
</evidence>
<evidence type="ECO:0000313" key="4">
    <source>
        <dbReference type="Proteomes" id="UP000326091"/>
    </source>
</evidence>
<dbReference type="NCBIfam" id="TIGR04370">
    <property type="entry name" value="glyco_rpt_poly"/>
    <property type="match status" value="1"/>
</dbReference>
<feature type="transmembrane region" description="Helical" evidence="1">
    <location>
        <begin position="186"/>
        <end position="204"/>
    </location>
</feature>
<feature type="transmembrane region" description="Helical" evidence="1">
    <location>
        <begin position="346"/>
        <end position="367"/>
    </location>
</feature>
<feature type="transmembrane region" description="Helical" evidence="1">
    <location>
        <begin position="60"/>
        <end position="81"/>
    </location>
</feature>
<feature type="transmembrane region" description="Helical" evidence="1">
    <location>
        <begin position="410"/>
        <end position="429"/>
    </location>
</feature>
<evidence type="ECO:0000256" key="1">
    <source>
        <dbReference type="SAM" id="Phobius"/>
    </source>
</evidence>
<dbReference type="AlphaFoldDB" id="A0A5P3ATQ0"/>
<proteinExistence type="predicted"/>
<organism evidence="3 4">
    <name type="scientific">Phocaeicola vulgatus</name>
    <name type="common">Bacteroides vulgatus</name>
    <dbReference type="NCBI Taxonomy" id="821"/>
    <lineage>
        <taxon>Bacteria</taxon>
        <taxon>Pseudomonadati</taxon>
        <taxon>Bacteroidota</taxon>
        <taxon>Bacteroidia</taxon>
        <taxon>Bacteroidales</taxon>
        <taxon>Bacteroidaceae</taxon>
        <taxon>Phocaeicola</taxon>
    </lineage>
</organism>
<sequence>MLFLLDIILIINIWIAYRYFSCLMAPPVLMGGGMLAASLMATSYYNEWEMDTMLGESVCLLGGGTFFFTICCILFSYVFCISRLNRSAKVELDFLKQARMETFYVFSIIVALVGVVLKLYYMVAQFGALGWAELIVAKRMDDWNGDDLLQIPFYVRQMGSYTSIVAYLTVWLLVIMSISEKKNRRILRILLIVHLMFTFVDGMLSGSKAPILGIIMLFAVSFFFVFYAKRGNFNLSRKFFVRGLVVLVVLASLFRGLSMVIGRNVSERSNWDLLAEYCGAEIKNFDLYLQQNSKRRNSAIWGENTFHSFYSEINPNFERENGEFQYVGDYILGNVYTQFRPFHEDFGIVGIFTMCFFIAFISMFFYSRSTCAFIEPTKINVYVFIYASIAMSIFMSFFSSRFTESICRMGWIRSSIYLVVLVWFVKHYLIKSYVIKK</sequence>
<keyword evidence="1" id="KW-0812">Transmembrane</keyword>
<accession>A0A5P3ATQ0</accession>
<keyword evidence="1" id="KW-0472">Membrane</keyword>
<name>A0A5P3ATQ0_PHOVU</name>
<gene>
    <name evidence="2" type="ORF">GAY01_02240</name>
    <name evidence="3" type="ORF">VIC01_02604</name>
</gene>
<evidence type="ECO:0000313" key="3">
    <source>
        <dbReference type="EMBL" id="QEW37031.1"/>
    </source>
</evidence>
<evidence type="ECO:0000313" key="2">
    <source>
        <dbReference type="EMBL" id="KAB3573442.1"/>
    </source>
</evidence>
<feature type="transmembrane region" description="Helical" evidence="1">
    <location>
        <begin position="239"/>
        <end position="261"/>
    </location>
</feature>
<feature type="transmembrane region" description="Helical" evidence="1">
    <location>
        <begin position="20"/>
        <end position="40"/>
    </location>
</feature>
<dbReference type="RefSeq" id="WP_005847812.1">
    <property type="nucleotide sequence ID" value="NZ_CACRTA010000027.1"/>
</dbReference>
<protein>
    <submittedName>
        <fullName evidence="2">Oligosaccharide repeat unit polymerase</fullName>
    </submittedName>
</protein>